<dbReference type="Gene3D" id="3.40.630.30">
    <property type="match status" value="1"/>
</dbReference>
<name>A0A2H0R7P0_9BACT</name>
<dbReference type="SUPFAM" id="SSF55729">
    <property type="entry name" value="Acyl-CoA N-acyltransferases (Nat)"/>
    <property type="match status" value="1"/>
</dbReference>
<evidence type="ECO:0000313" key="2">
    <source>
        <dbReference type="Proteomes" id="UP000230208"/>
    </source>
</evidence>
<comment type="caution">
    <text evidence="1">The sequence shown here is derived from an EMBL/GenBank/DDBJ whole genome shotgun (WGS) entry which is preliminary data.</text>
</comment>
<reference evidence="1 2" key="1">
    <citation type="submission" date="2017-09" db="EMBL/GenBank/DDBJ databases">
        <title>Depth-based differentiation of microbial function through sediment-hosted aquifers and enrichment of novel symbionts in the deep terrestrial subsurface.</title>
        <authorList>
            <person name="Probst A.J."/>
            <person name="Ladd B."/>
            <person name="Jarett J.K."/>
            <person name="Geller-Mcgrath D.E."/>
            <person name="Sieber C.M."/>
            <person name="Emerson J.B."/>
            <person name="Anantharaman K."/>
            <person name="Thomas B.C."/>
            <person name="Malmstrom R."/>
            <person name="Stieglmeier M."/>
            <person name="Klingl A."/>
            <person name="Woyke T."/>
            <person name="Ryan C.M."/>
            <person name="Banfield J.F."/>
        </authorList>
    </citation>
    <scope>NUCLEOTIDE SEQUENCE [LARGE SCALE GENOMIC DNA]</scope>
    <source>
        <strain evidence="1">CG10_big_fil_rev_8_21_14_0_10_37_15</strain>
    </source>
</reference>
<sequence length="305" mass="35761">MKLYDNIEAERDRIEACIKKYGWTSDHNIDWFVDSVITSEGKPIFVEFDDGSGLLTHKYLNEWRIWSDPLSDQNIAVEKIFEFSKFVLGEDIKDVWCDDVSSKIWISLQKKNDLTICDVFYSLFWPLLDMKKYDPTLSGHQFKDIRNAKNKFYREHKINVVDFFEIKKEKLYKIFDDWAEIVSKKQGKEYVYDLRYHNIVKDGFRGFVTARVLVVDDVPVGVNAGYCVPNKINRFAGVIGIHNYSLKDLGTILWLEDLEWIKNAGYEELDMQGDEEGGGLKFKMRFGSSIDRKTDTFCIKIKNKE</sequence>
<evidence type="ECO:0000313" key="1">
    <source>
        <dbReference type="EMBL" id="PIR41835.1"/>
    </source>
</evidence>
<evidence type="ECO:0008006" key="3">
    <source>
        <dbReference type="Google" id="ProtNLM"/>
    </source>
</evidence>
<proteinExistence type="predicted"/>
<gene>
    <name evidence="1" type="ORF">COV30_01430</name>
</gene>
<dbReference type="Proteomes" id="UP000230208">
    <property type="component" value="Unassembled WGS sequence"/>
</dbReference>
<dbReference type="InterPro" id="IPR016181">
    <property type="entry name" value="Acyl_CoA_acyltransferase"/>
</dbReference>
<accession>A0A2H0R7P0</accession>
<dbReference type="EMBL" id="PCXP01000019">
    <property type="protein sequence ID" value="PIR41835.1"/>
    <property type="molecule type" value="Genomic_DNA"/>
</dbReference>
<organism evidence="1 2">
    <name type="scientific">Candidatus Yanofskybacteria bacterium CG10_big_fil_rev_8_21_14_0_10_37_15</name>
    <dbReference type="NCBI Taxonomy" id="1975097"/>
    <lineage>
        <taxon>Bacteria</taxon>
        <taxon>Candidatus Yanofskyibacteriota</taxon>
    </lineage>
</organism>
<protein>
    <recommendedName>
        <fullName evidence="3">Phosphatidylglycerol lysyltransferase C-terminal domain-containing protein</fullName>
    </recommendedName>
</protein>
<dbReference type="AlphaFoldDB" id="A0A2H0R7P0"/>